<dbReference type="EMBL" id="KV454409">
    <property type="protein sequence ID" value="ODQ65638.1"/>
    <property type="molecule type" value="Genomic_DNA"/>
</dbReference>
<sequence length="54" mass="6441">QQKRDCRVILQIKELKYSCTGARHIFGSRYRKIQNKPSEGDVTLFLWDRLLAFL</sequence>
<evidence type="ECO:0000313" key="2">
    <source>
        <dbReference type="Proteomes" id="UP000095009"/>
    </source>
</evidence>
<gene>
    <name evidence="1" type="ORF">NADFUDRAFT_46307</name>
</gene>
<dbReference type="AlphaFoldDB" id="A0A1E3PJX4"/>
<name>A0A1E3PJX4_9ASCO</name>
<proteinExistence type="predicted"/>
<reference evidence="1 2" key="1">
    <citation type="journal article" date="2016" name="Proc. Natl. Acad. Sci. U.S.A.">
        <title>Comparative genomics of biotechnologically important yeasts.</title>
        <authorList>
            <person name="Riley R."/>
            <person name="Haridas S."/>
            <person name="Wolfe K.H."/>
            <person name="Lopes M.R."/>
            <person name="Hittinger C.T."/>
            <person name="Goeker M."/>
            <person name="Salamov A.A."/>
            <person name="Wisecaver J.H."/>
            <person name="Long T.M."/>
            <person name="Calvey C.H."/>
            <person name="Aerts A.L."/>
            <person name="Barry K.W."/>
            <person name="Choi C."/>
            <person name="Clum A."/>
            <person name="Coughlan A.Y."/>
            <person name="Deshpande S."/>
            <person name="Douglass A.P."/>
            <person name="Hanson S.J."/>
            <person name="Klenk H.-P."/>
            <person name="LaButti K.M."/>
            <person name="Lapidus A."/>
            <person name="Lindquist E.A."/>
            <person name="Lipzen A.M."/>
            <person name="Meier-Kolthoff J.P."/>
            <person name="Ohm R.A."/>
            <person name="Otillar R.P."/>
            <person name="Pangilinan J.L."/>
            <person name="Peng Y."/>
            <person name="Rokas A."/>
            <person name="Rosa C.A."/>
            <person name="Scheuner C."/>
            <person name="Sibirny A.A."/>
            <person name="Slot J.C."/>
            <person name="Stielow J.B."/>
            <person name="Sun H."/>
            <person name="Kurtzman C.P."/>
            <person name="Blackwell M."/>
            <person name="Grigoriev I.V."/>
            <person name="Jeffries T.W."/>
        </authorList>
    </citation>
    <scope>NUCLEOTIDE SEQUENCE [LARGE SCALE GENOMIC DNA]</scope>
    <source>
        <strain evidence="1 2">DSM 6958</strain>
    </source>
</reference>
<dbReference type="Proteomes" id="UP000095009">
    <property type="component" value="Unassembled WGS sequence"/>
</dbReference>
<keyword evidence="2" id="KW-1185">Reference proteome</keyword>
<evidence type="ECO:0000313" key="1">
    <source>
        <dbReference type="EMBL" id="ODQ65638.1"/>
    </source>
</evidence>
<organism evidence="1 2">
    <name type="scientific">Nadsonia fulvescens var. elongata DSM 6958</name>
    <dbReference type="NCBI Taxonomy" id="857566"/>
    <lineage>
        <taxon>Eukaryota</taxon>
        <taxon>Fungi</taxon>
        <taxon>Dikarya</taxon>
        <taxon>Ascomycota</taxon>
        <taxon>Saccharomycotina</taxon>
        <taxon>Dipodascomycetes</taxon>
        <taxon>Dipodascales</taxon>
        <taxon>Dipodascales incertae sedis</taxon>
        <taxon>Nadsonia</taxon>
    </lineage>
</organism>
<accession>A0A1E3PJX4</accession>
<feature type="non-terminal residue" evidence="1">
    <location>
        <position position="1"/>
    </location>
</feature>
<protein>
    <submittedName>
        <fullName evidence="1">Uncharacterized protein</fullName>
    </submittedName>
</protein>